<dbReference type="EMBL" id="OW240914">
    <property type="protein sequence ID" value="CAH2275126.1"/>
    <property type="molecule type" value="Genomic_DNA"/>
</dbReference>
<evidence type="ECO:0000313" key="3">
    <source>
        <dbReference type="Proteomes" id="UP001295444"/>
    </source>
</evidence>
<sequence length="122" mass="13734">MRKDVQELGHRTTHVESKMDEFASAHNDLADHLESLADKLALIEQKLADLKDRAWQNNLRLRGVPVSIVSADLPAYVWGLLHAYAPEVPADMLLVHLFADLSAATLRRRRDFAPITEALRAN</sequence>
<keyword evidence="1" id="KW-0175">Coiled coil</keyword>
<dbReference type="AlphaFoldDB" id="A0AAD1RNK9"/>
<organism evidence="2 3">
    <name type="scientific">Pelobates cultripes</name>
    <name type="common">Western spadefoot toad</name>
    <dbReference type="NCBI Taxonomy" id="61616"/>
    <lineage>
        <taxon>Eukaryota</taxon>
        <taxon>Metazoa</taxon>
        <taxon>Chordata</taxon>
        <taxon>Craniata</taxon>
        <taxon>Vertebrata</taxon>
        <taxon>Euteleostomi</taxon>
        <taxon>Amphibia</taxon>
        <taxon>Batrachia</taxon>
        <taxon>Anura</taxon>
        <taxon>Pelobatoidea</taxon>
        <taxon>Pelobatidae</taxon>
        <taxon>Pelobates</taxon>
    </lineage>
</organism>
<reference evidence="2" key="1">
    <citation type="submission" date="2022-03" db="EMBL/GenBank/DDBJ databases">
        <authorList>
            <person name="Alioto T."/>
            <person name="Alioto T."/>
            <person name="Gomez Garrido J."/>
        </authorList>
    </citation>
    <scope>NUCLEOTIDE SEQUENCE</scope>
</reference>
<dbReference type="Proteomes" id="UP001295444">
    <property type="component" value="Chromosome 03"/>
</dbReference>
<accession>A0AAD1RNK9</accession>
<proteinExistence type="predicted"/>
<keyword evidence="3" id="KW-1185">Reference proteome</keyword>
<evidence type="ECO:0000313" key="2">
    <source>
        <dbReference type="EMBL" id="CAH2275126.1"/>
    </source>
</evidence>
<name>A0AAD1RNK9_PELCU</name>
<evidence type="ECO:0000256" key="1">
    <source>
        <dbReference type="SAM" id="Coils"/>
    </source>
</evidence>
<protein>
    <submittedName>
        <fullName evidence="2">Uncharacterized protein</fullName>
    </submittedName>
</protein>
<gene>
    <name evidence="2" type="ORF">PECUL_23A030260</name>
</gene>
<feature type="coiled-coil region" evidence="1">
    <location>
        <begin position="26"/>
        <end position="53"/>
    </location>
</feature>